<accession>A0AAV5TUX3</accession>
<keyword evidence="2" id="KW-0378">Hydrolase</keyword>
<comment type="similarity">
    <text evidence="1">Belongs to the metallo-dependent hydrolases superfamily. TatD-type hydrolase family.</text>
</comment>
<name>A0AAV5TUX3_9BILA</name>
<feature type="non-terminal residue" evidence="4">
    <location>
        <position position="1"/>
    </location>
</feature>
<dbReference type="InterPro" id="IPR018228">
    <property type="entry name" value="DNase_TatD-rel_CS"/>
</dbReference>
<feature type="binding site" evidence="3">
    <location>
        <position position="42"/>
    </location>
    <ligand>
        <name>a divalent metal cation</name>
        <dbReference type="ChEBI" id="CHEBI:60240"/>
        <label>1</label>
    </ligand>
</feature>
<dbReference type="PIRSF" id="PIRSF005902">
    <property type="entry name" value="DNase_TatD"/>
    <property type="match status" value="1"/>
</dbReference>
<protein>
    <submittedName>
        <fullName evidence="4">Uncharacterized protein</fullName>
    </submittedName>
</protein>
<reference evidence="4" key="1">
    <citation type="submission" date="2023-10" db="EMBL/GenBank/DDBJ databases">
        <title>Genome assembly of Pristionchus species.</title>
        <authorList>
            <person name="Yoshida K."/>
            <person name="Sommer R.J."/>
        </authorList>
    </citation>
    <scope>NUCLEOTIDE SEQUENCE</scope>
    <source>
        <strain evidence="4">RS0144</strain>
    </source>
</reference>
<evidence type="ECO:0000256" key="2">
    <source>
        <dbReference type="ARBA" id="ARBA00022801"/>
    </source>
</evidence>
<feature type="binding site" evidence="3">
    <location>
        <position position="44"/>
    </location>
    <ligand>
        <name>a divalent metal cation</name>
        <dbReference type="ChEBI" id="CHEBI:60240"/>
        <label>1</label>
    </ligand>
</feature>
<dbReference type="AlphaFoldDB" id="A0AAV5TUX3"/>
<dbReference type="CDD" id="cd01310">
    <property type="entry name" value="TatD_DNAse"/>
    <property type="match status" value="1"/>
</dbReference>
<feature type="binding site" evidence="3">
    <location>
        <position position="176"/>
    </location>
    <ligand>
        <name>a divalent metal cation</name>
        <dbReference type="ChEBI" id="CHEBI:60240"/>
        <label>2</label>
    </ligand>
</feature>
<feature type="binding site" evidence="3">
    <location>
        <position position="204"/>
    </location>
    <ligand>
        <name>a divalent metal cation</name>
        <dbReference type="ChEBI" id="CHEBI:60240"/>
        <label>2</label>
    </ligand>
</feature>
<dbReference type="InterPro" id="IPR001130">
    <property type="entry name" value="TatD-like"/>
</dbReference>
<comment type="caution">
    <text evidence="4">The sequence shown here is derived from an EMBL/GenBank/DDBJ whole genome shotgun (WGS) entry which is preliminary data.</text>
</comment>
<dbReference type="PROSITE" id="PS01137">
    <property type="entry name" value="TATD_1"/>
    <property type="match status" value="1"/>
</dbReference>
<feature type="binding site" evidence="3">
    <location>
        <position position="254"/>
    </location>
    <ligand>
        <name>a divalent metal cation</name>
        <dbReference type="ChEBI" id="CHEBI:60240"/>
        <label>1</label>
    </ligand>
</feature>
<evidence type="ECO:0000256" key="1">
    <source>
        <dbReference type="ARBA" id="ARBA00009275"/>
    </source>
</evidence>
<sequence>EIMNCSDEKKEDGGCCDVELVRESKSGKKVLPEYKEEYIDSHCHLDFIYNKEKFEDMDHLRKMFPFPKHFKGCIANFIQPNLWIYDDWIKNVVKDGQVLGTSWGVHPHNSGRETEASLQKLKQRVIRDREALKIVAIGECGLDQSGRNEVPLAKQLEVFKFQVELAYDLDLPIIIHCREGPGRDPEDEVLRVVQGRPNHPIHRHCFTRDAAVAQKWMKTLHNCTFGFTPLVTHQKWFVPLVKCIPLDRIHLETDAPYFRVTQYEEFARPITCSLPGAAVTVAVRIAEINGLSVDEVIRTTRMCTNRIYRLPN</sequence>
<organism evidence="4 5">
    <name type="scientific">Pristionchus entomophagus</name>
    <dbReference type="NCBI Taxonomy" id="358040"/>
    <lineage>
        <taxon>Eukaryota</taxon>
        <taxon>Metazoa</taxon>
        <taxon>Ecdysozoa</taxon>
        <taxon>Nematoda</taxon>
        <taxon>Chromadorea</taxon>
        <taxon>Rhabditida</taxon>
        <taxon>Rhabditina</taxon>
        <taxon>Diplogasteromorpha</taxon>
        <taxon>Diplogasteroidea</taxon>
        <taxon>Neodiplogasteridae</taxon>
        <taxon>Pristionchus</taxon>
    </lineage>
</organism>
<dbReference type="Pfam" id="PF01026">
    <property type="entry name" value="TatD_DNase"/>
    <property type="match status" value="1"/>
</dbReference>
<dbReference type="SUPFAM" id="SSF51556">
    <property type="entry name" value="Metallo-dependent hydrolases"/>
    <property type="match status" value="1"/>
</dbReference>
<dbReference type="InterPro" id="IPR032466">
    <property type="entry name" value="Metal_Hydrolase"/>
</dbReference>
<evidence type="ECO:0000313" key="4">
    <source>
        <dbReference type="EMBL" id="GMS98061.1"/>
    </source>
</evidence>
<evidence type="ECO:0000313" key="5">
    <source>
        <dbReference type="Proteomes" id="UP001432027"/>
    </source>
</evidence>
<dbReference type="Proteomes" id="UP001432027">
    <property type="component" value="Unassembled WGS sequence"/>
</dbReference>
<dbReference type="EMBL" id="BTSX01000005">
    <property type="protein sequence ID" value="GMS98061.1"/>
    <property type="molecule type" value="Genomic_DNA"/>
</dbReference>
<keyword evidence="3" id="KW-0479">Metal-binding</keyword>
<gene>
    <name evidence="4" type="ORF">PENTCL1PPCAC_20236</name>
</gene>
<proteinExistence type="inferred from homology"/>
<dbReference type="GO" id="GO:0016788">
    <property type="term" value="F:hydrolase activity, acting on ester bonds"/>
    <property type="evidence" value="ECO:0007669"/>
    <property type="project" value="InterPro"/>
</dbReference>
<dbReference type="PANTHER" id="PTHR46363">
    <property type="entry name" value="DEOXYRIBONUCLEASE TATDN2-RELATED"/>
    <property type="match status" value="1"/>
</dbReference>
<dbReference type="Gene3D" id="3.20.20.140">
    <property type="entry name" value="Metal-dependent hydrolases"/>
    <property type="match status" value="1"/>
</dbReference>
<keyword evidence="5" id="KW-1185">Reference proteome</keyword>
<dbReference type="PANTHER" id="PTHR46363:SF1">
    <property type="entry name" value="DEOXYRIBONUCLEASE TATDN2-RELATED"/>
    <property type="match status" value="1"/>
</dbReference>
<feature type="binding site" evidence="3">
    <location>
        <position position="139"/>
    </location>
    <ligand>
        <name>a divalent metal cation</name>
        <dbReference type="ChEBI" id="CHEBI:60240"/>
        <label>1</label>
    </ligand>
</feature>
<dbReference type="GO" id="GO:0046872">
    <property type="term" value="F:metal ion binding"/>
    <property type="evidence" value="ECO:0007669"/>
    <property type="project" value="UniProtKB-KW"/>
</dbReference>
<evidence type="ECO:0000256" key="3">
    <source>
        <dbReference type="PIRSR" id="PIRSR005902-1"/>
    </source>
</evidence>